<accession>A0ABP8EU48</accession>
<organism evidence="1 2">
    <name type="scientific">Georgenia daeguensis</name>
    <dbReference type="NCBI Taxonomy" id="908355"/>
    <lineage>
        <taxon>Bacteria</taxon>
        <taxon>Bacillati</taxon>
        <taxon>Actinomycetota</taxon>
        <taxon>Actinomycetes</taxon>
        <taxon>Micrococcales</taxon>
        <taxon>Bogoriellaceae</taxon>
        <taxon>Georgenia</taxon>
    </lineage>
</organism>
<evidence type="ECO:0000313" key="2">
    <source>
        <dbReference type="Proteomes" id="UP001499841"/>
    </source>
</evidence>
<dbReference type="Pfam" id="PF14907">
    <property type="entry name" value="NTP_transf_5"/>
    <property type="match status" value="1"/>
</dbReference>
<evidence type="ECO:0000313" key="1">
    <source>
        <dbReference type="EMBL" id="GAA4287440.1"/>
    </source>
</evidence>
<protein>
    <recommendedName>
        <fullName evidence="3">2-nitropropane dioxygenase</fullName>
    </recommendedName>
</protein>
<dbReference type="Proteomes" id="UP001499841">
    <property type="component" value="Unassembled WGS sequence"/>
</dbReference>
<name>A0ABP8EU48_9MICO</name>
<keyword evidence="2" id="KW-1185">Reference proteome</keyword>
<proteinExistence type="predicted"/>
<dbReference type="EMBL" id="BAABBA010000007">
    <property type="protein sequence ID" value="GAA4287440.1"/>
    <property type="molecule type" value="Genomic_DNA"/>
</dbReference>
<dbReference type="InterPro" id="IPR039498">
    <property type="entry name" value="NTP_transf_5"/>
</dbReference>
<gene>
    <name evidence="1" type="ORF">GCM10022262_17990</name>
</gene>
<dbReference type="RefSeq" id="WP_345040097.1">
    <property type="nucleotide sequence ID" value="NZ_BAABBA010000007.1"/>
</dbReference>
<reference evidence="2" key="1">
    <citation type="journal article" date="2019" name="Int. J. Syst. Evol. Microbiol.">
        <title>The Global Catalogue of Microorganisms (GCM) 10K type strain sequencing project: providing services to taxonomists for standard genome sequencing and annotation.</title>
        <authorList>
            <consortium name="The Broad Institute Genomics Platform"/>
            <consortium name="The Broad Institute Genome Sequencing Center for Infectious Disease"/>
            <person name="Wu L."/>
            <person name="Ma J."/>
        </authorList>
    </citation>
    <scope>NUCLEOTIDE SEQUENCE [LARGE SCALE GENOMIC DNA]</scope>
    <source>
        <strain evidence="2">JCM 17459</strain>
    </source>
</reference>
<evidence type="ECO:0008006" key="3">
    <source>
        <dbReference type="Google" id="ProtNLM"/>
    </source>
</evidence>
<sequence length="291" mass="31654">MKPTTDVPRRARVRLAHAAVQHVADACAADILHLKGAAIDPALPVESRTGTDADVLVRPSQVSLLLGQMQRHGWVLRTTFRDGSPFEHAATLSHSVWGFADVHRIFPGITAPPDRAFETLWSGRAEHVIAGRSCPVPSQAAQATILTLNAARSHAHGRADLEAVWQDAGPERRREIRALVGELGAEVALAAATGALEDHRGDREYALWRVTTQGGTRIAEWRARIAAAGTGRQAVRLALRAPLVNVAHLEARLGRTPNRLEVLREFVARPVRGIAEEITVRRERRGVGRTG</sequence>
<comment type="caution">
    <text evidence="1">The sequence shown here is derived from an EMBL/GenBank/DDBJ whole genome shotgun (WGS) entry which is preliminary data.</text>
</comment>